<dbReference type="Proteomes" id="UP000617734">
    <property type="component" value="Unassembled WGS sequence"/>
</dbReference>
<protein>
    <submittedName>
        <fullName evidence="1">Uncharacterized protein</fullName>
    </submittedName>
</protein>
<name>A0A919GB28_9ACTN</name>
<reference evidence="1" key="2">
    <citation type="submission" date="2020-09" db="EMBL/GenBank/DDBJ databases">
        <authorList>
            <person name="Sun Q."/>
            <person name="Ohkuma M."/>
        </authorList>
    </citation>
    <scope>NUCLEOTIDE SEQUENCE</scope>
    <source>
        <strain evidence="1">JCM 4646</strain>
    </source>
</reference>
<proteinExistence type="predicted"/>
<comment type="caution">
    <text evidence="1">The sequence shown here is derived from an EMBL/GenBank/DDBJ whole genome shotgun (WGS) entry which is preliminary data.</text>
</comment>
<sequence length="68" mass="6907">MPRPAPFLRPLEVLAASLARGAGARVPAELDGAATVAWLVAGQLPASLPPASYWLRPWPAGGGAGYGD</sequence>
<dbReference type="AlphaFoldDB" id="A0A919GB28"/>
<reference evidence="1" key="1">
    <citation type="journal article" date="2014" name="Int. J. Syst. Evol. Microbiol.">
        <title>Complete genome sequence of Corynebacterium casei LMG S-19264T (=DSM 44701T), isolated from a smear-ripened cheese.</title>
        <authorList>
            <consortium name="US DOE Joint Genome Institute (JGI-PGF)"/>
            <person name="Walter F."/>
            <person name="Albersmeier A."/>
            <person name="Kalinowski J."/>
            <person name="Ruckert C."/>
        </authorList>
    </citation>
    <scope>NUCLEOTIDE SEQUENCE</scope>
    <source>
        <strain evidence="1">JCM 4646</strain>
    </source>
</reference>
<dbReference type="EMBL" id="BNBO01000051">
    <property type="protein sequence ID" value="GHH81246.1"/>
    <property type="molecule type" value="Genomic_DNA"/>
</dbReference>
<accession>A0A919GB28</accession>
<keyword evidence="2" id="KW-1185">Reference proteome</keyword>
<gene>
    <name evidence="1" type="ORF">GCM10018781_63520</name>
</gene>
<evidence type="ECO:0000313" key="1">
    <source>
        <dbReference type="EMBL" id="GHH81246.1"/>
    </source>
</evidence>
<evidence type="ECO:0000313" key="2">
    <source>
        <dbReference type="Proteomes" id="UP000617734"/>
    </source>
</evidence>
<organism evidence="1 2">
    <name type="scientific">Kitasatospora indigofera</name>
    <dbReference type="NCBI Taxonomy" id="67307"/>
    <lineage>
        <taxon>Bacteria</taxon>
        <taxon>Bacillati</taxon>
        <taxon>Actinomycetota</taxon>
        <taxon>Actinomycetes</taxon>
        <taxon>Kitasatosporales</taxon>
        <taxon>Streptomycetaceae</taxon>
        <taxon>Kitasatospora</taxon>
    </lineage>
</organism>